<evidence type="ECO:0000256" key="11">
    <source>
        <dbReference type="ARBA" id="ARBA00022989"/>
    </source>
</evidence>
<dbReference type="PROSITE" id="PS50109">
    <property type="entry name" value="HIS_KIN"/>
    <property type="match status" value="1"/>
</dbReference>
<evidence type="ECO:0000256" key="14">
    <source>
        <dbReference type="SAM" id="Phobius"/>
    </source>
</evidence>
<dbReference type="EMBL" id="FQTY01000007">
    <property type="protein sequence ID" value="SHE81150.1"/>
    <property type="molecule type" value="Genomic_DNA"/>
</dbReference>
<keyword evidence="7 14" id="KW-0812">Transmembrane</keyword>
<comment type="subcellular location">
    <subcellularLocation>
        <location evidence="2">Cell membrane</location>
        <topology evidence="2">Multi-pass membrane protein</topology>
    </subcellularLocation>
</comment>
<dbReference type="STRING" id="1123404.SAMN02745784_01881"/>
<comment type="catalytic activity">
    <reaction evidence="1">
        <text>ATP + protein L-histidine = ADP + protein N-phospho-L-histidine.</text>
        <dbReference type="EC" id="2.7.13.3"/>
    </reaction>
</comment>
<dbReference type="CDD" id="cd00082">
    <property type="entry name" value="HisKA"/>
    <property type="match status" value="1"/>
</dbReference>
<dbReference type="PANTHER" id="PTHR45528">
    <property type="entry name" value="SENSOR HISTIDINE KINASE CPXA"/>
    <property type="match status" value="1"/>
</dbReference>
<dbReference type="InterPro" id="IPR036890">
    <property type="entry name" value="HATPase_C_sf"/>
</dbReference>
<protein>
    <recommendedName>
        <fullName evidence="3">histidine kinase</fullName>
        <ecNumber evidence="3">2.7.13.3</ecNumber>
    </recommendedName>
</protein>
<evidence type="ECO:0000313" key="17">
    <source>
        <dbReference type="Proteomes" id="UP000184114"/>
    </source>
</evidence>
<evidence type="ECO:0000256" key="2">
    <source>
        <dbReference type="ARBA" id="ARBA00004651"/>
    </source>
</evidence>
<dbReference type="Gene3D" id="1.10.287.130">
    <property type="match status" value="1"/>
</dbReference>
<feature type="transmembrane region" description="Helical" evidence="14">
    <location>
        <begin position="6"/>
        <end position="23"/>
    </location>
</feature>
<keyword evidence="4" id="KW-1003">Cell membrane</keyword>
<dbReference type="EC" id="2.7.13.3" evidence="3"/>
<keyword evidence="8" id="KW-0547">Nucleotide-binding</keyword>
<keyword evidence="5" id="KW-0597">Phosphoprotein</keyword>
<gene>
    <name evidence="16" type="ORF">SAMN02745784_01881</name>
</gene>
<dbReference type="GO" id="GO:0005886">
    <property type="term" value="C:plasma membrane"/>
    <property type="evidence" value="ECO:0007669"/>
    <property type="project" value="UniProtKB-SubCell"/>
</dbReference>
<dbReference type="SUPFAM" id="SSF47384">
    <property type="entry name" value="Homodimeric domain of signal transducing histidine kinase"/>
    <property type="match status" value="1"/>
</dbReference>
<evidence type="ECO:0000256" key="8">
    <source>
        <dbReference type="ARBA" id="ARBA00022741"/>
    </source>
</evidence>
<keyword evidence="9 16" id="KW-0418">Kinase</keyword>
<dbReference type="GO" id="GO:0005524">
    <property type="term" value="F:ATP binding"/>
    <property type="evidence" value="ECO:0007669"/>
    <property type="project" value="UniProtKB-KW"/>
</dbReference>
<evidence type="ECO:0000256" key="4">
    <source>
        <dbReference type="ARBA" id="ARBA00022475"/>
    </source>
</evidence>
<evidence type="ECO:0000256" key="1">
    <source>
        <dbReference type="ARBA" id="ARBA00000085"/>
    </source>
</evidence>
<proteinExistence type="predicted"/>
<evidence type="ECO:0000256" key="12">
    <source>
        <dbReference type="ARBA" id="ARBA00023012"/>
    </source>
</evidence>
<feature type="domain" description="Histidine kinase" evidence="15">
    <location>
        <begin position="86"/>
        <end position="294"/>
    </location>
</feature>
<organism evidence="16 17">
    <name type="scientific">Tissierella praeacuta DSM 18095</name>
    <dbReference type="NCBI Taxonomy" id="1123404"/>
    <lineage>
        <taxon>Bacteria</taxon>
        <taxon>Bacillati</taxon>
        <taxon>Bacillota</taxon>
        <taxon>Tissierellia</taxon>
        <taxon>Tissierellales</taxon>
        <taxon>Tissierellaceae</taxon>
        <taxon>Tissierella</taxon>
    </lineage>
</organism>
<evidence type="ECO:0000256" key="7">
    <source>
        <dbReference type="ARBA" id="ARBA00022692"/>
    </source>
</evidence>
<dbReference type="InterPro" id="IPR036097">
    <property type="entry name" value="HisK_dim/P_sf"/>
</dbReference>
<keyword evidence="11 14" id="KW-1133">Transmembrane helix</keyword>
<evidence type="ECO:0000256" key="6">
    <source>
        <dbReference type="ARBA" id="ARBA00022679"/>
    </source>
</evidence>
<dbReference type="InterPro" id="IPR003661">
    <property type="entry name" value="HisK_dim/P_dom"/>
</dbReference>
<evidence type="ECO:0000256" key="5">
    <source>
        <dbReference type="ARBA" id="ARBA00022553"/>
    </source>
</evidence>
<keyword evidence="6" id="KW-0808">Transferase</keyword>
<dbReference type="GO" id="GO:0000155">
    <property type="term" value="F:phosphorelay sensor kinase activity"/>
    <property type="evidence" value="ECO:0007669"/>
    <property type="project" value="InterPro"/>
</dbReference>
<dbReference type="InterPro" id="IPR050398">
    <property type="entry name" value="HssS/ArlS-like"/>
</dbReference>
<evidence type="ECO:0000256" key="9">
    <source>
        <dbReference type="ARBA" id="ARBA00022777"/>
    </source>
</evidence>
<dbReference type="Proteomes" id="UP000184114">
    <property type="component" value="Unassembled WGS sequence"/>
</dbReference>
<keyword evidence="17" id="KW-1185">Reference proteome</keyword>
<evidence type="ECO:0000256" key="13">
    <source>
        <dbReference type="ARBA" id="ARBA00023136"/>
    </source>
</evidence>
<dbReference type="InterPro" id="IPR003594">
    <property type="entry name" value="HATPase_dom"/>
</dbReference>
<dbReference type="InterPro" id="IPR005467">
    <property type="entry name" value="His_kinase_dom"/>
</dbReference>
<keyword evidence="10" id="KW-0067">ATP-binding</keyword>
<accession>A0A1M4WJ32</accession>
<dbReference type="InterPro" id="IPR004358">
    <property type="entry name" value="Sig_transdc_His_kin-like_C"/>
</dbReference>
<evidence type="ECO:0000313" key="16">
    <source>
        <dbReference type="EMBL" id="SHE81150.1"/>
    </source>
</evidence>
<keyword evidence="12" id="KW-0902">Two-component regulatory system</keyword>
<dbReference type="RefSeq" id="WP_072975752.1">
    <property type="nucleotide sequence ID" value="NZ_FQTY01000007.1"/>
</dbReference>
<dbReference type="AlphaFoldDB" id="A0A1M4WJ32"/>
<name>A0A1M4WJ32_9FIRM</name>
<dbReference type="PRINTS" id="PR00344">
    <property type="entry name" value="BCTRLSENSOR"/>
</dbReference>
<dbReference type="Pfam" id="PF02518">
    <property type="entry name" value="HATPase_c"/>
    <property type="match status" value="1"/>
</dbReference>
<sequence length="295" mass="34867">MNIFLIVVIIVLIIYILYILKNISLINIRINEMLDLAIKGNFNERVFDESKLSKIESKFYRYLLDYQLKEKNLIDQKKNIEILISDISHQSKTPISNIMLYSQLLKENQFIEYIDEIIFQADKLSFLIENLIKTSRLETGIIKLNPSLNSINDLIKNIISSSLKKAEEKNIYIEFPQDEEYFAFFDFKWTEEAIYNIVDNGIKYGLEYENIHIKIVEYTIFLRIDIINKGIGINEEEINKIFQRFYRGENARHKEGVGIGLYLSREIIERQGGYIQVKSFSKQIRFSVFLPKDKN</sequence>
<reference evidence="17" key="1">
    <citation type="submission" date="2016-11" db="EMBL/GenBank/DDBJ databases">
        <authorList>
            <person name="Varghese N."/>
            <person name="Submissions S."/>
        </authorList>
    </citation>
    <scope>NUCLEOTIDE SEQUENCE [LARGE SCALE GENOMIC DNA]</scope>
    <source>
        <strain evidence="17">DSM 18095</strain>
    </source>
</reference>
<dbReference type="GeneID" id="90993959"/>
<keyword evidence="13 14" id="KW-0472">Membrane</keyword>
<dbReference type="SMART" id="SM00387">
    <property type="entry name" value="HATPase_c"/>
    <property type="match status" value="1"/>
</dbReference>
<evidence type="ECO:0000256" key="10">
    <source>
        <dbReference type="ARBA" id="ARBA00022840"/>
    </source>
</evidence>
<dbReference type="PANTHER" id="PTHR45528:SF1">
    <property type="entry name" value="SENSOR HISTIDINE KINASE CPXA"/>
    <property type="match status" value="1"/>
</dbReference>
<evidence type="ECO:0000259" key="15">
    <source>
        <dbReference type="PROSITE" id="PS50109"/>
    </source>
</evidence>
<dbReference type="SUPFAM" id="SSF55874">
    <property type="entry name" value="ATPase domain of HSP90 chaperone/DNA topoisomerase II/histidine kinase"/>
    <property type="match status" value="1"/>
</dbReference>
<dbReference type="Gene3D" id="3.30.565.10">
    <property type="entry name" value="Histidine kinase-like ATPase, C-terminal domain"/>
    <property type="match status" value="1"/>
</dbReference>
<dbReference type="SMART" id="SM00388">
    <property type="entry name" value="HisKA"/>
    <property type="match status" value="1"/>
</dbReference>
<dbReference type="Pfam" id="PF00512">
    <property type="entry name" value="HisKA"/>
    <property type="match status" value="1"/>
</dbReference>
<evidence type="ECO:0000256" key="3">
    <source>
        <dbReference type="ARBA" id="ARBA00012438"/>
    </source>
</evidence>